<comment type="function">
    <text evidence="9">Part of the tripartite ATP-independent periplasmic (TRAP) transport system.</text>
</comment>
<comment type="subunit">
    <text evidence="9">The complex comprises the extracytoplasmic solute receptor protein and the two transmembrane proteins.</text>
</comment>
<accession>A0A443IQ59</accession>
<dbReference type="EMBL" id="SAUW01000016">
    <property type="protein sequence ID" value="RWR08924.1"/>
    <property type="molecule type" value="Genomic_DNA"/>
</dbReference>
<gene>
    <name evidence="11" type="ORF">D2T33_15315</name>
</gene>
<evidence type="ECO:0000256" key="4">
    <source>
        <dbReference type="ARBA" id="ARBA00022519"/>
    </source>
</evidence>
<dbReference type="AlphaFoldDB" id="A0A443IQ59"/>
<feature type="transmembrane region" description="Helical" evidence="9">
    <location>
        <begin position="88"/>
        <end position="105"/>
    </location>
</feature>
<keyword evidence="5 9" id="KW-0812">Transmembrane</keyword>
<feature type="domain" description="Tripartite ATP-independent periplasmic transporters DctQ component" evidence="10">
    <location>
        <begin position="64"/>
        <end position="210"/>
    </location>
</feature>
<reference evidence="11 12" key="1">
    <citation type="submission" date="2019-01" db="EMBL/GenBank/DDBJ databases">
        <title>Sinorhodobacter populi sp. nov. isolated from the symptomatic bark tissue of Populus euramericana canker.</title>
        <authorList>
            <person name="Xu G."/>
        </authorList>
    </citation>
    <scope>NUCLEOTIDE SEQUENCE [LARGE SCALE GENOMIC DNA]</scope>
    <source>
        <strain evidence="11 12">2D-5</strain>
    </source>
</reference>
<keyword evidence="2 9" id="KW-0813">Transport</keyword>
<feature type="transmembrane region" description="Helical" evidence="9">
    <location>
        <begin position="184"/>
        <end position="206"/>
    </location>
</feature>
<dbReference type="Pfam" id="PF04290">
    <property type="entry name" value="DctQ"/>
    <property type="match status" value="1"/>
</dbReference>
<keyword evidence="4 9" id="KW-0997">Cell inner membrane</keyword>
<evidence type="ECO:0000256" key="7">
    <source>
        <dbReference type="ARBA" id="ARBA00023136"/>
    </source>
</evidence>
<dbReference type="GO" id="GO:0005886">
    <property type="term" value="C:plasma membrane"/>
    <property type="evidence" value="ECO:0007669"/>
    <property type="project" value="UniProtKB-SubCell"/>
</dbReference>
<evidence type="ECO:0000256" key="3">
    <source>
        <dbReference type="ARBA" id="ARBA00022475"/>
    </source>
</evidence>
<feature type="transmembrane region" description="Helical" evidence="9">
    <location>
        <begin position="53"/>
        <end position="76"/>
    </location>
</feature>
<evidence type="ECO:0000313" key="11">
    <source>
        <dbReference type="EMBL" id="RWR08924.1"/>
    </source>
</evidence>
<reference evidence="11 12" key="2">
    <citation type="submission" date="2019-01" db="EMBL/GenBank/DDBJ databases">
        <authorList>
            <person name="Li Y."/>
        </authorList>
    </citation>
    <scope>NUCLEOTIDE SEQUENCE [LARGE SCALE GENOMIC DNA]</scope>
    <source>
        <strain evidence="11 12">2D-5</strain>
    </source>
</reference>
<keyword evidence="3" id="KW-1003">Cell membrane</keyword>
<organism evidence="11 12">
    <name type="scientific">Paenirhodobacter populi</name>
    <dbReference type="NCBI Taxonomy" id="2306993"/>
    <lineage>
        <taxon>Bacteria</taxon>
        <taxon>Pseudomonadati</taxon>
        <taxon>Pseudomonadota</taxon>
        <taxon>Alphaproteobacteria</taxon>
        <taxon>Rhodobacterales</taxon>
        <taxon>Rhodobacter group</taxon>
        <taxon>Paenirhodobacter</taxon>
    </lineage>
</organism>
<feature type="transmembrane region" description="Helical" evidence="9">
    <location>
        <begin position="126"/>
        <end position="149"/>
    </location>
</feature>
<keyword evidence="12" id="KW-1185">Reference proteome</keyword>
<evidence type="ECO:0000256" key="5">
    <source>
        <dbReference type="ARBA" id="ARBA00022692"/>
    </source>
</evidence>
<dbReference type="InterPro" id="IPR055348">
    <property type="entry name" value="DctQ"/>
</dbReference>
<comment type="caution">
    <text evidence="11">The sequence shown here is derived from an EMBL/GenBank/DDBJ whole genome shotgun (WGS) entry which is preliminary data.</text>
</comment>
<dbReference type="Proteomes" id="UP000285710">
    <property type="component" value="Unassembled WGS sequence"/>
</dbReference>
<dbReference type="InterPro" id="IPR007387">
    <property type="entry name" value="TRAP_DctQ"/>
</dbReference>
<evidence type="ECO:0000256" key="6">
    <source>
        <dbReference type="ARBA" id="ARBA00022989"/>
    </source>
</evidence>
<protein>
    <recommendedName>
        <fullName evidence="9">TRAP transporter small permease protein</fullName>
    </recommendedName>
</protein>
<name>A0A443IQ59_9RHOB</name>
<evidence type="ECO:0000256" key="8">
    <source>
        <dbReference type="ARBA" id="ARBA00038436"/>
    </source>
</evidence>
<evidence type="ECO:0000256" key="2">
    <source>
        <dbReference type="ARBA" id="ARBA00022448"/>
    </source>
</evidence>
<comment type="similarity">
    <text evidence="8 9">Belongs to the TRAP transporter small permease family.</text>
</comment>
<evidence type="ECO:0000313" key="12">
    <source>
        <dbReference type="Proteomes" id="UP000285710"/>
    </source>
</evidence>
<keyword evidence="7 9" id="KW-0472">Membrane</keyword>
<keyword evidence="6 9" id="KW-1133">Transmembrane helix</keyword>
<dbReference type="GO" id="GO:0015740">
    <property type="term" value="P:C4-dicarboxylate transport"/>
    <property type="evidence" value="ECO:0007669"/>
    <property type="project" value="TreeGrafter"/>
</dbReference>
<dbReference type="PANTHER" id="PTHR35011">
    <property type="entry name" value="2,3-DIKETO-L-GULONATE TRAP TRANSPORTER SMALL PERMEASE PROTEIN YIAM"/>
    <property type="match status" value="1"/>
</dbReference>
<sequence>MPPPGGIFLCAPRCRNRLARPPIAARTATCPMGRRTLMPTLQAISTRLARAEAALAGAMIAAVLAITGIGAITRYFGAPLLWADEAAIAAMIWSAFLGASALFASRGHMAIELLSERLGPGGLRGLSLAADLVVLAAALGLCALLWRWFDLPGLIRTGSAEALADESFNYIYLEPTQTLGIRKVWIWLVLPVFALGSAIHAAALVAGDLRALRRHA</sequence>
<comment type="subcellular location">
    <subcellularLocation>
        <location evidence="1 9">Cell inner membrane</location>
        <topology evidence="1 9">Multi-pass membrane protein</topology>
    </subcellularLocation>
</comment>
<dbReference type="PANTHER" id="PTHR35011:SF2">
    <property type="entry name" value="2,3-DIKETO-L-GULONATE TRAP TRANSPORTER SMALL PERMEASE PROTEIN YIAM"/>
    <property type="match status" value="1"/>
</dbReference>
<evidence type="ECO:0000256" key="1">
    <source>
        <dbReference type="ARBA" id="ARBA00004429"/>
    </source>
</evidence>
<dbReference type="GO" id="GO:0022857">
    <property type="term" value="F:transmembrane transporter activity"/>
    <property type="evidence" value="ECO:0007669"/>
    <property type="project" value="UniProtKB-UniRule"/>
</dbReference>
<evidence type="ECO:0000259" key="10">
    <source>
        <dbReference type="Pfam" id="PF04290"/>
    </source>
</evidence>
<proteinExistence type="inferred from homology"/>
<evidence type="ECO:0000256" key="9">
    <source>
        <dbReference type="RuleBase" id="RU369079"/>
    </source>
</evidence>